<dbReference type="KEGG" id="pen:PSEEN1999"/>
<evidence type="ECO:0000313" key="2">
    <source>
        <dbReference type="Proteomes" id="UP000000658"/>
    </source>
</evidence>
<dbReference type="EMBL" id="CT573326">
    <property type="protein sequence ID" value="CAK14832.1"/>
    <property type="molecule type" value="Genomic_DNA"/>
</dbReference>
<organism evidence="1 2">
    <name type="scientific">Pseudomonas entomophila (strain L48)</name>
    <dbReference type="NCBI Taxonomy" id="384676"/>
    <lineage>
        <taxon>Bacteria</taxon>
        <taxon>Pseudomonadati</taxon>
        <taxon>Pseudomonadota</taxon>
        <taxon>Gammaproteobacteria</taxon>
        <taxon>Pseudomonadales</taxon>
        <taxon>Pseudomonadaceae</taxon>
        <taxon>Pseudomonas</taxon>
    </lineage>
</organism>
<dbReference type="GeneID" id="99613497"/>
<protein>
    <submittedName>
        <fullName evidence="1">Uncharacterized protein</fullName>
    </submittedName>
</protein>
<dbReference type="AlphaFoldDB" id="Q1IBY3"/>
<dbReference type="HOGENOM" id="CLU_2668257_0_0_6"/>
<dbReference type="Proteomes" id="UP000000658">
    <property type="component" value="Chromosome"/>
</dbReference>
<evidence type="ECO:0000313" key="1">
    <source>
        <dbReference type="EMBL" id="CAK14832.1"/>
    </source>
</evidence>
<dbReference type="Pfam" id="PF13988">
    <property type="entry name" value="DUF4225"/>
    <property type="match status" value="1"/>
</dbReference>
<sequence>MPCRNGPAISDAAGIHGGVEPVACVHSASKALGYGEREGDIAYLGSDMALSIGVLFRPVLRPDAWRLFKYYRVDK</sequence>
<reference evidence="1 2" key="1">
    <citation type="journal article" date="2006" name="Nat. Biotechnol.">
        <title>Complete genome sequence of the entomopathogenic and metabolically versatile soil bacterium Pseudomonas entomophila.</title>
        <authorList>
            <person name="Vodovar N."/>
            <person name="Vallenet D."/>
            <person name="Cruveiller S."/>
            <person name="Rouy Z."/>
            <person name="Barbe V."/>
            <person name="Acosta C."/>
            <person name="Cattolico L."/>
            <person name="Jubin C."/>
            <person name="Lajus A."/>
            <person name="Segurens B."/>
            <person name="Vacherie B."/>
            <person name="Wincker P."/>
            <person name="Weissenbach J."/>
            <person name="Lemaitre B."/>
            <person name="Medigue C."/>
            <person name="Boccard F."/>
        </authorList>
    </citation>
    <scope>NUCLEOTIDE SEQUENCE [LARGE SCALE GENOMIC DNA]</scope>
    <source>
        <strain evidence="1 2">L48</strain>
    </source>
</reference>
<dbReference type="RefSeq" id="WP_011533235.1">
    <property type="nucleotide sequence ID" value="NC_008027.1"/>
</dbReference>
<proteinExistence type="predicted"/>
<name>Q1IBY3_PSEE4</name>
<gene>
    <name evidence="1" type="ordered locus">PSEEN1999</name>
</gene>
<dbReference type="STRING" id="384676.PSEEN1999"/>
<dbReference type="InterPro" id="IPR025320">
    <property type="entry name" value="DUF4225"/>
</dbReference>
<accession>Q1IBY3</accession>